<reference evidence="1" key="2">
    <citation type="submission" date="2020-09" db="EMBL/GenBank/DDBJ databases">
        <authorList>
            <person name="Sun Q."/>
            <person name="Kim S."/>
        </authorList>
    </citation>
    <scope>NUCLEOTIDE SEQUENCE</scope>
    <source>
        <strain evidence="1">KCTC 32501</strain>
    </source>
</reference>
<dbReference type="InterPro" id="IPR021234">
    <property type="entry name" value="DUF2827"/>
</dbReference>
<dbReference type="Proteomes" id="UP000614287">
    <property type="component" value="Unassembled WGS sequence"/>
</dbReference>
<protein>
    <submittedName>
        <fullName evidence="1">Uncharacterized protein</fullName>
    </submittedName>
</protein>
<dbReference type="Pfam" id="PF10933">
    <property type="entry name" value="DUF2827"/>
    <property type="match status" value="1"/>
</dbReference>
<gene>
    <name evidence="1" type="ORF">GCM10009007_05360</name>
</gene>
<reference evidence="1" key="1">
    <citation type="journal article" date="2014" name="Int. J. Syst. Evol. Microbiol.">
        <title>Complete genome sequence of Corynebacterium casei LMG S-19264T (=DSM 44701T), isolated from a smear-ripened cheese.</title>
        <authorList>
            <consortium name="US DOE Joint Genome Institute (JGI-PGF)"/>
            <person name="Walter F."/>
            <person name="Albersmeier A."/>
            <person name="Kalinowski J."/>
            <person name="Ruckert C."/>
        </authorList>
    </citation>
    <scope>NUCLEOTIDE SEQUENCE</scope>
    <source>
        <strain evidence="1">KCTC 32501</strain>
    </source>
</reference>
<dbReference type="EMBL" id="BMZG01000002">
    <property type="protein sequence ID" value="GHA67619.1"/>
    <property type="molecule type" value="Genomic_DNA"/>
</dbReference>
<proteinExistence type="predicted"/>
<organism evidence="1 2">
    <name type="scientific">Formosimonas limnophila</name>
    <dbReference type="NCBI Taxonomy" id="1384487"/>
    <lineage>
        <taxon>Bacteria</taxon>
        <taxon>Pseudomonadati</taxon>
        <taxon>Pseudomonadota</taxon>
        <taxon>Betaproteobacteria</taxon>
        <taxon>Burkholderiales</taxon>
        <taxon>Burkholderiaceae</taxon>
        <taxon>Formosimonas</taxon>
    </lineage>
</organism>
<dbReference type="AlphaFoldDB" id="A0A8J3CMB3"/>
<keyword evidence="2" id="KW-1185">Reference proteome</keyword>
<name>A0A8J3CMB3_9BURK</name>
<accession>A0A8J3CMB3</accession>
<comment type="caution">
    <text evidence="1">The sequence shown here is derived from an EMBL/GenBank/DDBJ whole genome shotgun (WGS) entry which is preliminary data.</text>
</comment>
<sequence>MPYLWGSMFIDDVVRSRQLNYGYQSSKPQKKIAIFEPNLNVVKNSIIPMLIAEEAWRDSPELIAGIHVTNTE</sequence>
<evidence type="ECO:0000313" key="1">
    <source>
        <dbReference type="EMBL" id="GHA67619.1"/>
    </source>
</evidence>
<evidence type="ECO:0000313" key="2">
    <source>
        <dbReference type="Proteomes" id="UP000614287"/>
    </source>
</evidence>